<dbReference type="PANTHER" id="PTHR33112:SF12">
    <property type="entry name" value="HETEROKARYON INCOMPATIBILITY DOMAIN-CONTAINING PROTEIN"/>
    <property type="match status" value="1"/>
</dbReference>
<evidence type="ECO:0000313" key="4">
    <source>
        <dbReference type="Proteomes" id="UP000006727"/>
    </source>
</evidence>
<dbReference type="PaxDb" id="3218-PP1S164_130V6.1"/>
<sequence>MASSRCRRGDGVDRHDRHDRRTRVYAGLKFYEGSTWPWAGRAPQSRTPSPSAQCRQAEARESRRLVGQHADNQCSAPECGALVGTPRGATLGARTTTTSTAAATIRSADARERQKPIPRCHPIALPIRLSSNCETCKTIAFDVLVCGVHGTPALVPYQVQGLNSNPIVQLGPLHTDLQRAPICSFCTLISEATEEQQLAKHFSESQKVVCVIKREEFWYEGAEWEDGDDDFRLDPSKNKAMYRLIMTAGLPPMGRKLEGKKGDRQLLYLHPCAHSVPTVERACGQGGLVPPPVLGSGRLMAPLIDVRLLRQWFNRCEMLHGATCALPSWWNAVDNQPAGLRMIDVRRRCIVDALDNCRYVALSYMWGAPGTDVDQDKALFIPVMDDIFSLAVLTIIAASSDSSRAGLAGLYSAPRKLASQSIVRVSKELTLTKTFNTAAGFSNCQWNTRGWTMQERLCSRRVLIFTDDQVYWNCGEANCCEQIALEFGPSRESIVKWGLGCYSDIDEGGQQANIEFEQPIDEQLLSCWKGSTTLETDDIQNGSCFRDSGMLRFWTSHALSWLMDSDDDSKCGVLDSEGIEVGYVIRWKQSVRKRELYSFIVLSRHHTRHLDINFRPRVEKFIPHPELHVMLVKFFDGMASRVTVGIVSERAWVEAKPQ</sequence>
<evidence type="ECO:0000313" key="3">
    <source>
        <dbReference type="EnsemblPlants" id="Pp3c27_8610V3.1"/>
    </source>
</evidence>
<dbReference type="EMBL" id="ABEU02000027">
    <property type="protein sequence ID" value="PNR26520.1"/>
    <property type="molecule type" value="Genomic_DNA"/>
</dbReference>
<dbReference type="EnsemblPlants" id="Pp3c27_8610V3.1">
    <property type="protein sequence ID" value="Pp3c27_8610V3.1"/>
    <property type="gene ID" value="Pp3c27_8610"/>
</dbReference>
<proteinExistence type="predicted"/>
<feature type="domain" description="Heterokaryon incompatibility" evidence="1">
    <location>
        <begin position="374"/>
        <end position="455"/>
    </location>
</feature>
<name>A0A2K1IB64_PHYPA</name>
<dbReference type="Gramene" id="Pp3c27_8610V3.2">
    <property type="protein sequence ID" value="Pp3c27_8610V3.2"/>
    <property type="gene ID" value="Pp3c27_8610"/>
</dbReference>
<evidence type="ECO:0000313" key="2">
    <source>
        <dbReference type="EMBL" id="PNR26520.1"/>
    </source>
</evidence>
<dbReference type="EnsemblPlants" id="Pp3c27_8610V3.2">
    <property type="protein sequence ID" value="Pp3c27_8610V3.2"/>
    <property type="gene ID" value="Pp3c27_8610"/>
</dbReference>
<reference evidence="2 4" key="2">
    <citation type="journal article" date="2018" name="Plant J.">
        <title>The Physcomitrella patens chromosome-scale assembly reveals moss genome structure and evolution.</title>
        <authorList>
            <person name="Lang D."/>
            <person name="Ullrich K.K."/>
            <person name="Murat F."/>
            <person name="Fuchs J."/>
            <person name="Jenkins J."/>
            <person name="Haas F.B."/>
            <person name="Piednoel M."/>
            <person name="Gundlach H."/>
            <person name="Van Bel M."/>
            <person name="Meyberg R."/>
            <person name="Vives C."/>
            <person name="Morata J."/>
            <person name="Symeonidi A."/>
            <person name="Hiss M."/>
            <person name="Muchero W."/>
            <person name="Kamisugi Y."/>
            <person name="Saleh O."/>
            <person name="Blanc G."/>
            <person name="Decker E.L."/>
            <person name="van Gessel N."/>
            <person name="Grimwood J."/>
            <person name="Hayes R.D."/>
            <person name="Graham S.W."/>
            <person name="Gunter L.E."/>
            <person name="McDaniel S.F."/>
            <person name="Hoernstein S.N.W."/>
            <person name="Larsson A."/>
            <person name="Li F.W."/>
            <person name="Perroud P.F."/>
            <person name="Phillips J."/>
            <person name="Ranjan P."/>
            <person name="Rokshar D.S."/>
            <person name="Rothfels C.J."/>
            <person name="Schneider L."/>
            <person name="Shu S."/>
            <person name="Stevenson D.W."/>
            <person name="Thummler F."/>
            <person name="Tillich M."/>
            <person name="Villarreal Aguilar J.C."/>
            <person name="Widiez T."/>
            <person name="Wong G.K."/>
            <person name="Wymore A."/>
            <person name="Zhang Y."/>
            <person name="Zimmer A.D."/>
            <person name="Quatrano R.S."/>
            <person name="Mayer K.F.X."/>
            <person name="Goodstein D."/>
            <person name="Casacuberta J.M."/>
            <person name="Vandepoele K."/>
            <person name="Reski R."/>
            <person name="Cuming A.C."/>
            <person name="Tuskan G.A."/>
            <person name="Maumus F."/>
            <person name="Salse J."/>
            <person name="Schmutz J."/>
            <person name="Rensing S.A."/>
        </authorList>
    </citation>
    <scope>NUCLEOTIDE SEQUENCE [LARGE SCALE GENOMIC DNA]</scope>
    <source>
        <strain evidence="3 4">cv. Gransden 2004</strain>
    </source>
</reference>
<dbReference type="AlphaFoldDB" id="A0A2K1IB64"/>
<dbReference type="Gramene" id="Pp3c27_8610V3.1">
    <property type="protein sequence ID" value="Pp3c27_8610V3.1"/>
    <property type="gene ID" value="Pp3c27_8610"/>
</dbReference>
<protein>
    <recommendedName>
        <fullName evidence="1">Heterokaryon incompatibility domain-containing protein</fullName>
    </recommendedName>
</protein>
<evidence type="ECO:0000259" key="1">
    <source>
        <dbReference type="Pfam" id="PF06985"/>
    </source>
</evidence>
<gene>
    <name evidence="2" type="ORF">PHYPA_031095</name>
</gene>
<organism evidence="2">
    <name type="scientific">Physcomitrium patens</name>
    <name type="common">Spreading-leaved earth moss</name>
    <name type="synonym">Physcomitrella patens</name>
    <dbReference type="NCBI Taxonomy" id="3218"/>
    <lineage>
        <taxon>Eukaryota</taxon>
        <taxon>Viridiplantae</taxon>
        <taxon>Streptophyta</taxon>
        <taxon>Embryophyta</taxon>
        <taxon>Bryophyta</taxon>
        <taxon>Bryophytina</taxon>
        <taxon>Bryopsida</taxon>
        <taxon>Funariidae</taxon>
        <taxon>Funariales</taxon>
        <taxon>Funariaceae</taxon>
        <taxon>Physcomitrium</taxon>
    </lineage>
</organism>
<dbReference type="Pfam" id="PF06985">
    <property type="entry name" value="HET"/>
    <property type="match status" value="1"/>
</dbReference>
<dbReference type="Proteomes" id="UP000006727">
    <property type="component" value="Chromosome 27"/>
</dbReference>
<dbReference type="PANTHER" id="PTHR33112">
    <property type="entry name" value="DOMAIN PROTEIN, PUTATIVE-RELATED"/>
    <property type="match status" value="1"/>
</dbReference>
<keyword evidence="4" id="KW-1185">Reference proteome</keyword>
<dbReference type="InParanoid" id="A0A2K1IB64"/>
<reference evidence="2 4" key="1">
    <citation type="journal article" date="2008" name="Science">
        <title>The Physcomitrella genome reveals evolutionary insights into the conquest of land by plants.</title>
        <authorList>
            <person name="Rensing S."/>
            <person name="Lang D."/>
            <person name="Zimmer A."/>
            <person name="Terry A."/>
            <person name="Salamov A."/>
            <person name="Shapiro H."/>
            <person name="Nishiyama T."/>
            <person name="Perroud P.-F."/>
            <person name="Lindquist E."/>
            <person name="Kamisugi Y."/>
            <person name="Tanahashi T."/>
            <person name="Sakakibara K."/>
            <person name="Fujita T."/>
            <person name="Oishi K."/>
            <person name="Shin-I T."/>
            <person name="Kuroki Y."/>
            <person name="Toyoda A."/>
            <person name="Suzuki Y."/>
            <person name="Hashimoto A."/>
            <person name="Yamaguchi K."/>
            <person name="Sugano A."/>
            <person name="Kohara Y."/>
            <person name="Fujiyama A."/>
            <person name="Anterola A."/>
            <person name="Aoki S."/>
            <person name="Ashton N."/>
            <person name="Barbazuk W.B."/>
            <person name="Barker E."/>
            <person name="Bennetzen J."/>
            <person name="Bezanilla M."/>
            <person name="Blankenship R."/>
            <person name="Cho S.H."/>
            <person name="Dutcher S."/>
            <person name="Estelle M."/>
            <person name="Fawcett J.A."/>
            <person name="Gundlach H."/>
            <person name="Hanada K."/>
            <person name="Heyl A."/>
            <person name="Hicks K.A."/>
            <person name="Hugh J."/>
            <person name="Lohr M."/>
            <person name="Mayer K."/>
            <person name="Melkozernov A."/>
            <person name="Murata T."/>
            <person name="Nelson D."/>
            <person name="Pils B."/>
            <person name="Prigge M."/>
            <person name="Reiss B."/>
            <person name="Renner T."/>
            <person name="Rombauts S."/>
            <person name="Rushton P."/>
            <person name="Sanderfoot A."/>
            <person name="Schween G."/>
            <person name="Shiu S.-H."/>
            <person name="Stueber K."/>
            <person name="Theodoulou F.L."/>
            <person name="Tu H."/>
            <person name="Van de Peer Y."/>
            <person name="Verrier P.J."/>
            <person name="Waters E."/>
            <person name="Wood A."/>
            <person name="Yang L."/>
            <person name="Cove D."/>
            <person name="Cuming A."/>
            <person name="Hasebe M."/>
            <person name="Lucas S."/>
            <person name="Mishler D.B."/>
            <person name="Reski R."/>
            <person name="Grigoriev I."/>
            <person name="Quatrano R.S."/>
            <person name="Boore J.L."/>
        </authorList>
    </citation>
    <scope>NUCLEOTIDE SEQUENCE [LARGE SCALE GENOMIC DNA]</scope>
    <source>
        <strain evidence="3 4">cv. Gransden 2004</strain>
    </source>
</reference>
<reference evidence="3" key="3">
    <citation type="submission" date="2020-12" db="UniProtKB">
        <authorList>
            <consortium name="EnsemblPlants"/>
        </authorList>
    </citation>
    <scope>IDENTIFICATION</scope>
</reference>
<accession>A0A2K1IB64</accession>
<dbReference type="InterPro" id="IPR010730">
    <property type="entry name" value="HET"/>
</dbReference>